<reference evidence="3" key="2">
    <citation type="submission" date="2020-11" db="EMBL/GenBank/DDBJ databases">
        <authorList>
            <person name="Cecchin M."/>
            <person name="Marcolungo L."/>
            <person name="Rossato M."/>
            <person name="Girolomoni L."/>
            <person name="Cosentino E."/>
            <person name="Cuine S."/>
            <person name="Li-Beisson Y."/>
            <person name="Delledonne M."/>
            <person name="Ballottari M."/>
        </authorList>
    </citation>
    <scope>NUCLEOTIDE SEQUENCE</scope>
    <source>
        <strain evidence="3">211/11P</strain>
        <tissue evidence="3">Whole cell</tissue>
    </source>
</reference>
<organism evidence="3 4">
    <name type="scientific">Chlorella vulgaris</name>
    <name type="common">Green alga</name>
    <dbReference type="NCBI Taxonomy" id="3077"/>
    <lineage>
        <taxon>Eukaryota</taxon>
        <taxon>Viridiplantae</taxon>
        <taxon>Chlorophyta</taxon>
        <taxon>core chlorophytes</taxon>
        <taxon>Trebouxiophyceae</taxon>
        <taxon>Chlorellales</taxon>
        <taxon>Chlorellaceae</taxon>
        <taxon>Chlorella clade</taxon>
        <taxon>Chlorella</taxon>
    </lineage>
</organism>
<dbReference type="Proteomes" id="UP001055712">
    <property type="component" value="Unassembled WGS sequence"/>
</dbReference>
<protein>
    <recommendedName>
        <fullName evidence="2">BZIP domain-containing protein</fullName>
    </recommendedName>
</protein>
<dbReference type="CDD" id="cd14686">
    <property type="entry name" value="bZIP"/>
    <property type="match status" value="1"/>
</dbReference>
<keyword evidence="4" id="KW-1185">Reference proteome</keyword>
<evidence type="ECO:0000313" key="3">
    <source>
        <dbReference type="EMBL" id="KAI3424203.1"/>
    </source>
</evidence>
<comment type="caution">
    <text evidence="3">The sequence shown here is derived from an EMBL/GenBank/DDBJ whole genome shotgun (WGS) entry which is preliminary data.</text>
</comment>
<accession>A0A9D4TFG5</accession>
<gene>
    <name evidence="3" type="ORF">D9Q98_009559</name>
</gene>
<dbReference type="EMBL" id="SIDB01000013">
    <property type="protein sequence ID" value="KAI3424203.1"/>
    <property type="molecule type" value="Genomic_DNA"/>
</dbReference>
<feature type="domain" description="BZIP" evidence="2">
    <location>
        <begin position="157"/>
        <end position="172"/>
    </location>
</feature>
<dbReference type="GO" id="GO:0003700">
    <property type="term" value="F:DNA-binding transcription factor activity"/>
    <property type="evidence" value="ECO:0007669"/>
    <property type="project" value="InterPro"/>
</dbReference>
<dbReference type="AlphaFoldDB" id="A0A9D4TFG5"/>
<dbReference type="InterPro" id="IPR004827">
    <property type="entry name" value="bZIP"/>
</dbReference>
<reference evidence="3" key="1">
    <citation type="journal article" date="2019" name="Plant J.">
        <title>Chlorella vulgaris genome assembly and annotation reveals the molecular basis for metabolic acclimation to high light conditions.</title>
        <authorList>
            <person name="Cecchin M."/>
            <person name="Marcolungo L."/>
            <person name="Rossato M."/>
            <person name="Girolomoni L."/>
            <person name="Cosentino E."/>
            <person name="Cuine S."/>
            <person name="Li-Beisson Y."/>
            <person name="Delledonne M."/>
            <person name="Ballottari M."/>
        </authorList>
    </citation>
    <scope>NUCLEOTIDE SEQUENCE</scope>
    <source>
        <strain evidence="3">211/11P</strain>
    </source>
</reference>
<feature type="region of interest" description="Disordered" evidence="1">
    <location>
        <begin position="102"/>
        <end position="182"/>
    </location>
</feature>
<name>A0A9D4TFG5_CHLVU</name>
<evidence type="ECO:0000259" key="2">
    <source>
        <dbReference type="PROSITE" id="PS00036"/>
    </source>
</evidence>
<dbReference type="OrthoDB" id="548708at2759"/>
<evidence type="ECO:0000256" key="1">
    <source>
        <dbReference type="SAM" id="MobiDB-lite"/>
    </source>
</evidence>
<proteinExistence type="predicted"/>
<dbReference type="PROSITE" id="PS00036">
    <property type="entry name" value="BZIP_BASIC"/>
    <property type="match status" value="1"/>
</dbReference>
<sequence length="539" mass="57534">MALEDMPQLGSVDFEALLAAPSLSEDPLFSVLDQPPPAWMVEPNPAGLDSQLFPGMPPASFAPDMPSSSTAVLPDMFLDPFLMPLPDFVPLPAMGVDTFMPPPIATSSDGSGGTGAASSSGGAPQASGAPAAAPAPARRARASGGGRKELSEEQKERIRAKNRRAQNRYREKQKAKAAATEQDYSEVAAELERMRLEHDRLQDQHEEMQRVLLVRDTAVEALETSKAEDEAEATAAIKAGGACLDLAKAMCPTSSGPFSAASVAAAAGKGGPQPFGSECPLTGLTLSQIAELKKTPPEVLQQNWKGIVQRLEELMQQQGAAATSSDPTLAVRTEQLDDQLRATLREGQLFCFEHAVYQPGNVQKLFAASLDDGRSQIKVEDMQHWEGVATMVQLDGEQLERLTAARSRFLQAIDEVCVERQQIFARLQAVQVPTSLRAMQEATASWLEVHEATAELTANMAREHCVCMTFVRDAFGYVFTPRQKALAAIHSYPFFPDVYSISTAALQAAGALAAGEHYPLLPSSVPAAAAAPGVAVAVN</sequence>
<feature type="compositionally biased region" description="Low complexity" evidence="1">
    <location>
        <begin position="116"/>
        <end position="137"/>
    </location>
</feature>
<feature type="compositionally biased region" description="Basic and acidic residues" evidence="1">
    <location>
        <begin position="146"/>
        <end position="159"/>
    </location>
</feature>
<evidence type="ECO:0000313" key="4">
    <source>
        <dbReference type="Proteomes" id="UP001055712"/>
    </source>
</evidence>